<comment type="caution">
    <text evidence="3">The sequence shown here is derived from an EMBL/GenBank/DDBJ whole genome shotgun (WGS) entry which is preliminary data.</text>
</comment>
<evidence type="ECO:0000256" key="1">
    <source>
        <dbReference type="SAM" id="SignalP"/>
    </source>
</evidence>
<dbReference type="InterPro" id="IPR013785">
    <property type="entry name" value="Aldolase_TIM"/>
</dbReference>
<evidence type="ECO:0000313" key="4">
    <source>
        <dbReference type="Proteomes" id="UP001501821"/>
    </source>
</evidence>
<sequence length="257" mass="28752">MGRRLGVLLAMLLAVALGWTGPAHADPLPLPGDTDVDYQLGGAWDDVPDHVGIVERDRTDPPLGGRYNICYVNGFQTQPNEKRFWRHHWSLVLQDGGRPVVDSAWGEWLLDLRTPAKRRALARVMGHWVKGCADDGYDAVEFDNLDSFTRSHHLLERRQAIGYARLLVRGAHRNGLAAGQKNLAGFDGTTIGFDFAVAEECGRWDECDRYAAAYGDQVIAVEYRKKDFHATCRAYGDQWPVERRNLALTPGGVHAWC</sequence>
<reference evidence="4" key="1">
    <citation type="journal article" date="2019" name="Int. J. Syst. Evol. Microbiol.">
        <title>The Global Catalogue of Microorganisms (GCM) 10K type strain sequencing project: providing services to taxonomists for standard genome sequencing and annotation.</title>
        <authorList>
            <consortium name="The Broad Institute Genomics Platform"/>
            <consortium name="The Broad Institute Genome Sequencing Center for Infectious Disease"/>
            <person name="Wu L."/>
            <person name="Ma J."/>
        </authorList>
    </citation>
    <scope>NUCLEOTIDE SEQUENCE [LARGE SCALE GENOMIC DNA]</scope>
    <source>
        <strain evidence="4">JCM 16953</strain>
    </source>
</reference>
<protein>
    <submittedName>
        <fullName evidence="3">Endo alpha-1,4 polygalactosaminidase</fullName>
    </submittedName>
</protein>
<dbReference type="InterPro" id="IPR004352">
    <property type="entry name" value="GH114_TIM-barrel"/>
</dbReference>
<keyword evidence="1" id="KW-0732">Signal</keyword>
<accession>A0ABP7IVR3</accession>
<dbReference type="PANTHER" id="PTHR35273">
    <property type="entry name" value="ALPHA-1,4 POLYGALACTOSAMINIDASE, PUTATIVE (AFU_ORTHOLOGUE AFUA_3G07890)-RELATED"/>
    <property type="match status" value="1"/>
</dbReference>
<proteinExistence type="predicted"/>
<name>A0ABP7IVR3_9ACTN</name>
<feature type="domain" description="Glycoside-hydrolase family GH114 TIM-barrel" evidence="2">
    <location>
        <begin position="37"/>
        <end position="237"/>
    </location>
</feature>
<dbReference type="SUPFAM" id="SSF51445">
    <property type="entry name" value="(Trans)glycosidases"/>
    <property type="match status" value="1"/>
</dbReference>
<feature type="signal peptide" evidence="1">
    <location>
        <begin position="1"/>
        <end position="25"/>
    </location>
</feature>
<dbReference type="RefSeq" id="WP_344777147.1">
    <property type="nucleotide sequence ID" value="NZ_BAABAH010000012.1"/>
</dbReference>
<dbReference type="Proteomes" id="UP001501821">
    <property type="component" value="Unassembled WGS sequence"/>
</dbReference>
<feature type="chain" id="PRO_5045471077" evidence="1">
    <location>
        <begin position="26"/>
        <end position="257"/>
    </location>
</feature>
<keyword evidence="4" id="KW-1185">Reference proteome</keyword>
<dbReference type="EMBL" id="BAABAH010000012">
    <property type="protein sequence ID" value="GAA3827797.1"/>
    <property type="molecule type" value="Genomic_DNA"/>
</dbReference>
<dbReference type="Pfam" id="PF03537">
    <property type="entry name" value="Glyco_hydro_114"/>
    <property type="match status" value="1"/>
</dbReference>
<evidence type="ECO:0000259" key="2">
    <source>
        <dbReference type="Pfam" id="PF03537"/>
    </source>
</evidence>
<dbReference type="PANTHER" id="PTHR35273:SF2">
    <property type="entry name" value="ALPHA-GALACTOSIDASE"/>
    <property type="match status" value="1"/>
</dbReference>
<organism evidence="3 4">
    <name type="scientific">Nocardioides panacisoli</name>
    <dbReference type="NCBI Taxonomy" id="627624"/>
    <lineage>
        <taxon>Bacteria</taxon>
        <taxon>Bacillati</taxon>
        <taxon>Actinomycetota</taxon>
        <taxon>Actinomycetes</taxon>
        <taxon>Propionibacteriales</taxon>
        <taxon>Nocardioidaceae</taxon>
        <taxon>Nocardioides</taxon>
    </lineage>
</organism>
<dbReference type="InterPro" id="IPR017853">
    <property type="entry name" value="GH"/>
</dbReference>
<dbReference type="Gene3D" id="3.20.20.70">
    <property type="entry name" value="Aldolase class I"/>
    <property type="match status" value="1"/>
</dbReference>
<gene>
    <name evidence="3" type="ORF">GCM10022242_31480</name>
</gene>
<evidence type="ECO:0000313" key="3">
    <source>
        <dbReference type="EMBL" id="GAA3827797.1"/>
    </source>
</evidence>